<dbReference type="Gene3D" id="3.40.1620.10">
    <property type="entry name" value="YefM-like domain"/>
    <property type="match status" value="1"/>
</dbReference>
<accession>A0ABY8WPT7</accession>
<organism evidence="3 4">
    <name type="scientific">Actinoplanes oblitus</name>
    <dbReference type="NCBI Taxonomy" id="3040509"/>
    <lineage>
        <taxon>Bacteria</taxon>
        <taxon>Bacillati</taxon>
        <taxon>Actinomycetota</taxon>
        <taxon>Actinomycetes</taxon>
        <taxon>Micromonosporales</taxon>
        <taxon>Micromonosporaceae</taxon>
        <taxon>Actinoplanes</taxon>
    </lineage>
</organism>
<reference evidence="3 4" key="1">
    <citation type="submission" date="2023-06" db="EMBL/GenBank/DDBJ databases">
        <authorList>
            <person name="Yushchuk O."/>
            <person name="Binda E."/>
            <person name="Ruckert-Reed C."/>
            <person name="Fedorenko V."/>
            <person name="Kalinowski J."/>
            <person name="Marinelli F."/>
        </authorList>
    </citation>
    <scope>NUCLEOTIDE SEQUENCE [LARGE SCALE GENOMIC DNA]</scope>
    <source>
        <strain evidence="3 4">NRRL 3884</strain>
    </source>
</reference>
<sequence length="247" mass="26909">MTAGEHETLVSFTFARGNLPKLVDRAASGEWITILRHGKPVAKLTPPTAQKWREYAEVFPAGLTTEVQVPGDLWQALQLITAIRAGAAELKAHGRRSPGSSPRALVGALMSMAYCLLKTPAELDEIAKENEDETNDYRDLPWQIVRRAVSAGMMDALVAPLVMGGLTEIILVGESAADWRNTIGVPVGPHELVAWLQVCRILADLTDEEEGEGAADAIMFDFQEEVSREAVRGHSGEGDDQLRQGER</sequence>
<evidence type="ECO:0000256" key="1">
    <source>
        <dbReference type="ARBA" id="ARBA00009981"/>
    </source>
</evidence>
<name>A0ABY8WPT7_9ACTN</name>
<dbReference type="RefSeq" id="WP_284921366.1">
    <property type="nucleotide sequence ID" value="NZ_CP126980.1"/>
</dbReference>
<evidence type="ECO:0000256" key="2">
    <source>
        <dbReference type="SAM" id="MobiDB-lite"/>
    </source>
</evidence>
<evidence type="ECO:0000313" key="4">
    <source>
        <dbReference type="Proteomes" id="UP001240150"/>
    </source>
</evidence>
<dbReference type="InterPro" id="IPR036165">
    <property type="entry name" value="YefM-like_sf"/>
</dbReference>
<comment type="similarity">
    <text evidence="1">Belongs to the phD/YefM antitoxin family.</text>
</comment>
<gene>
    <name evidence="3" type="ORF">ACTOB_003589</name>
</gene>
<dbReference type="EMBL" id="CP126980">
    <property type="protein sequence ID" value="WIM99919.1"/>
    <property type="molecule type" value="Genomic_DNA"/>
</dbReference>
<proteinExistence type="inferred from homology"/>
<dbReference type="SUPFAM" id="SSF143120">
    <property type="entry name" value="YefM-like"/>
    <property type="match status" value="1"/>
</dbReference>
<keyword evidence="4" id="KW-1185">Reference proteome</keyword>
<dbReference type="Proteomes" id="UP001240150">
    <property type="component" value="Chromosome"/>
</dbReference>
<feature type="region of interest" description="Disordered" evidence="2">
    <location>
        <begin position="228"/>
        <end position="247"/>
    </location>
</feature>
<protein>
    <submittedName>
        <fullName evidence="3">Type II toxin-antitoxin system Phd/YefM family antitoxin</fullName>
    </submittedName>
</protein>
<evidence type="ECO:0000313" key="3">
    <source>
        <dbReference type="EMBL" id="WIM99919.1"/>
    </source>
</evidence>